<name>Q84MR6_ORYSJ</name>
<sequence>MPSTVSKMVIRPQVGPSAVLRLTRGTRLPFPLNSLVAFVDSYRNGTLGGLPMGRGLPAPTSPDTGRGVGALLPVSYACDRWIKNACKNTIGAPVDNHRPVGPINALAHMSVTILRGQNDPFTVLLLVLAGL</sequence>
<gene>
    <name evidence="1" type="primary">OSJNBa0030J19.13</name>
</gene>
<protein>
    <submittedName>
        <fullName evidence="1">Uncharacterized protein</fullName>
    </submittedName>
</protein>
<reference evidence="2" key="2">
    <citation type="journal article" date="2008" name="Nucleic Acids Res.">
        <title>The rice annotation project database (RAP-DB): 2008 update.</title>
        <authorList>
            <consortium name="The rice annotation project (RAP)"/>
        </authorList>
    </citation>
    <scope>GENOME REANNOTATION</scope>
    <source>
        <strain evidence="2">cv. Nipponbare</strain>
    </source>
</reference>
<reference evidence="2" key="1">
    <citation type="journal article" date="2005" name="Nature">
        <title>The map-based sequence of the rice genome.</title>
        <authorList>
            <consortium name="International rice genome sequencing project (IRGSP)"/>
            <person name="Matsumoto T."/>
            <person name="Wu J."/>
            <person name="Kanamori H."/>
            <person name="Katayose Y."/>
            <person name="Fujisawa M."/>
            <person name="Namiki N."/>
            <person name="Mizuno H."/>
            <person name="Yamamoto K."/>
            <person name="Antonio B.A."/>
            <person name="Baba T."/>
            <person name="Sakata K."/>
            <person name="Nagamura Y."/>
            <person name="Aoki H."/>
            <person name="Arikawa K."/>
            <person name="Arita K."/>
            <person name="Bito T."/>
            <person name="Chiden Y."/>
            <person name="Fujitsuka N."/>
            <person name="Fukunaka R."/>
            <person name="Hamada M."/>
            <person name="Harada C."/>
            <person name="Hayashi A."/>
            <person name="Hijishita S."/>
            <person name="Honda M."/>
            <person name="Hosokawa S."/>
            <person name="Ichikawa Y."/>
            <person name="Idonuma A."/>
            <person name="Iijima M."/>
            <person name="Ikeda M."/>
            <person name="Ikeno M."/>
            <person name="Ito K."/>
            <person name="Ito S."/>
            <person name="Ito T."/>
            <person name="Ito Y."/>
            <person name="Ito Y."/>
            <person name="Iwabuchi A."/>
            <person name="Kamiya K."/>
            <person name="Karasawa W."/>
            <person name="Kurita K."/>
            <person name="Katagiri S."/>
            <person name="Kikuta A."/>
            <person name="Kobayashi H."/>
            <person name="Kobayashi N."/>
            <person name="Machita K."/>
            <person name="Maehara T."/>
            <person name="Masukawa M."/>
            <person name="Mizubayashi T."/>
            <person name="Mukai Y."/>
            <person name="Nagasaki H."/>
            <person name="Nagata Y."/>
            <person name="Naito S."/>
            <person name="Nakashima M."/>
            <person name="Nakama Y."/>
            <person name="Nakamichi Y."/>
            <person name="Nakamura M."/>
            <person name="Meguro A."/>
            <person name="Negishi M."/>
            <person name="Ohta I."/>
            <person name="Ohta T."/>
            <person name="Okamoto M."/>
            <person name="Ono N."/>
            <person name="Saji S."/>
            <person name="Sakaguchi M."/>
            <person name="Sakai K."/>
            <person name="Shibata M."/>
            <person name="Shimokawa T."/>
            <person name="Song J."/>
            <person name="Takazaki Y."/>
            <person name="Terasawa K."/>
            <person name="Tsugane M."/>
            <person name="Tsuji K."/>
            <person name="Ueda S."/>
            <person name="Waki K."/>
            <person name="Yamagata H."/>
            <person name="Yamamoto M."/>
            <person name="Yamamoto S."/>
            <person name="Yamane H."/>
            <person name="Yoshiki S."/>
            <person name="Yoshihara R."/>
            <person name="Yukawa K."/>
            <person name="Zhong H."/>
            <person name="Yano M."/>
            <person name="Yuan Q."/>
            <person name="Ouyang S."/>
            <person name="Liu J."/>
            <person name="Jones K.M."/>
            <person name="Gansberger K."/>
            <person name="Moffat K."/>
            <person name="Hill J."/>
            <person name="Bera J."/>
            <person name="Fadrosh D."/>
            <person name="Jin S."/>
            <person name="Johri S."/>
            <person name="Kim M."/>
            <person name="Overton L."/>
            <person name="Reardon M."/>
            <person name="Tsitrin T."/>
            <person name="Vuong H."/>
            <person name="Weaver B."/>
            <person name="Ciecko A."/>
            <person name="Tallon L."/>
            <person name="Jackson J."/>
            <person name="Pai G."/>
            <person name="Aken S.V."/>
            <person name="Utterback T."/>
            <person name="Reidmuller S."/>
            <person name="Feldblyum T."/>
            <person name="Hsiao J."/>
            <person name="Zismann V."/>
            <person name="Iobst S."/>
            <person name="de Vazeille A.R."/>
            <person name="Buell C.R."/>
            <person name="Ying K."/>
            <person name="Li Y."/>
            <person name="Lu T."/>
            <person name="Huang Y."/>
            <person name="Zhao Q."/>
            <person name="Feng Q."/>
            <person name="Zhang L."/>
            <person name="Zhu J."/>
            <person name="Weng Q."/>
            <person name="Mu J."/>
            <person name="Lu Y."/>
            <person name="Fan D."/>
            <person name="Liu Y."/>
            <person name="Guan J."/>
            <person name="Zhang Y."/>
            <person name="Yu S."/>
            <person name="Liu X."/>
            <person name="Zhang Y."/>
            <person name="Hong G."/>
            <person name="Han B."/>
            <person name="Choisne N."/>
            <person name="Demange N."/>
            <person name="Orjeda G."/>
            <person name="Samain S."/>
            <person name="Cattolico L."/>
            <person name="Pelletier E."/>
            <person name="Couloux A."/>
            <person name="Segurens B."/>
            <person name="Wincker P."/>
            <person name="D'Hont A."/>
            <person name="Scarpelli C."/>
            <person name="Weissenbach J."/>
            <person name="Salanoubat M."/>
            <person name="Quetier F."/>
            <person name="Yu Y."/>
            <person name="Kim H.R."/>
            <person name="Rambo T."/>
            <person name="Currie J."/>
            <person name="Collura K."/>
            <person name="Luo M."/>
            <person name="Yang T."/>
            <person name="Ammiraju J.S.S."/>
            <person name="Engler F."/>
            <person name="Soderlund C."/>
            <person name="Wing R.A."/>
            <person name="Palmer L.E."/>
            <person name="de la Bastide M."/>
            <person name="Spiegel L."/>
            <person name="Nascimento L."/>
            <person name="Zutavern T."/>
            <person name="O'Shaughnessy A."/>
            <person name="Dike S."/>
            <person name="Dedhia N."/>
            <person name="Preston R."/>
            <person name="Balija V."/>
            <person name="McCombie W.R."/>
            <person name="Chow T."/>
            <person name="Chen H."/>
            <person name="Chung M."/>
            <person name="Chen C."/>
            <person name="Shaw J."/>
            <person name="Wu H."/>
            <person name="Hsiao K."/>
            <person name="Chao Y."/>
            <person name="Chu M."/>
            <person name="Cheng C."/>
            <person name="Hour A."/>
            <person name="Lee P."/>
            <person name="Lin S."/>
            <person name="Lin Y."/>
            <person name="Liou J."/>
            <person name="Liu S."/>
            <person name="Hsing Y."/>
            <person name="Raghuvanshi S."/>
            <person name="Mohanty A."/>
            <person name="Bharti A.K."/>
            <person name="Gaur A."/>
            <person name="Gupta V."/>
            <person name="Kumar D."/>
            <person name="Ravi V."/>
            <person name="Vij S."/>
            <person name="Kapur A."/>
            <person name="Khurana P."/>
            <person name="Khurana P."/>
            <person name="Khurana J.P."/>
            <person name="Tyagi A.K."/>
            <person name="Gaikwad K."/>
            <person name="Singh A."/>
            <person name="Dalal V."/>
            <person name="Srivastava S."/>
            <person name="Dixit A."/>
            <person name="Pal A.K."/>
            <person name="Ghazi I.A."/>
            <person name="Yadav M."/>
            <person name="Pandit A."/>
            <person name="Bhargava A."/>
            <person name="Sureshbabu K."/>
            <person name="Batra K."/>
            <person name="Sharma T.R."/>
            <person name="Mohapatra T."/>
            <person name="Singh N.K."/>
            <person name="Messing J."/>
            <person name="Nelson A.B."/>
            <person name="Fuks G."/>
            <person name="Kavchok S."/>
            <person name="Keizer G."/>
            <person name="Linton E."/>
            <person name="Llaca V."/>
            <person name="Song R."/>
            <person name="Tanyolac B."/>
            <person name="Young S."/>
            <person name="Ho-Il K."/>
            <person name="Hahn J.H."/>
            <person name="Sangsakoo G."/>
            <person name="Vanavichit A."/>
            <person name="de Mattos Luiz.A.T."/>
            <person name="Zimmer P.D."/>
            <person name="Malone G."/>
            <person name="Dellagostin O."/>
            <person name="de Oliveira A.C."/>
            <person name="Bevan M."/>
            <person name="Bancroft I."/>
            <person name="Minx P."/>
            <person name="Cordum H."/>
            <person name="Wilson R."/>
            <person name="Cheng Z."/>
            <person name="Jin W."/>
            <person name="Jiang J."/>
            <person name="Leong S.A."/>
            <person name="Iwama H."/>
            <person name="Gojobori T."/>
            <person name="Itoh T."/>
            <person name="Niimura Y."/>
            <person name="Fujii Y."/>
            <person name="Habara T."/>
            <person name="Sakai H."/>
            <person name="Sato Y."/>
            <person name="Wilson G."/>
            <person name="Kumar K."/>
            <person name="McCouch S."/>
            <person name="Juretic N."/>
            <person name="Hoen D."/>
            <person name="Wright S."/>
            <person name="Bruskiewich R."/>
            <person name="Bureau T."/>
            <person name="Miyao A."/>
            <person name="Hirochika H."/>
            <person name="Nishikawa T."/>
            <person name="Kadowaki K."/>
            <person name="Sugiura M."/>
            <person name="Burr B."/>
            <person name="Sasaki T."/>
        </authorList>
    </citation>
    <scope>NUCLEOTIDE SEQUENCE [LARGE SCALE GENOMIC DNA]</scope>
    <source>
        <strain evidence="2">cv. Nipponbare</strain>
    </source>
</reference>
<organism evidence="1 2">
    <name type="scientific">Oryza sativa subsp. japonica</name>
    <name type="common">Rice</name>
    <dbReference type="NCBI Taxonomy" id="39947"/>
    <lineage>
        <taxon>Eukaryota</taxon>
        <taxon>Viridiplantae</taxon>
        <taxon>Streptophyta</taxon>
        <taxon>Embryophyta</taxon>
        <taxon>Tracheophyta</taxon>
        <taxon>Spermatophyta</taxon>
        <taxon>Magnoliopsida</taxon>
        <taxon>Liliopsida</taxon>
        <taxon>Poales</taxon>
        <taxon>Poaceae</taxon>
        <taxon>BOP clade</taxon>
        <taxon>Oryzoideae</taxon>
        <taxon>Oryzeae</taxon>
        <taxon>Oryzinae</taxon>
        <taxon>Oryza</taxon>
        <taxon>Oryza sativa</taxon>
    </lineage>
</organism>
<accession>Q84MR6</accession>
<evidence type="ECO:0000313" key="2">
    <source>
        <dbReference type="Proteomes" id="UP000000763"/>
    </source>
</evidence>
<evidence type="ECO:0000313" key="1">
    <source>
        <dbReference type="EMBL" id="AAP12976.1"/>
    </source>
</evidence>
<dbReference type="EMBL" id="AC135559">
    <property type="protein sequence ID" value="AAP12976.1"/>
    <property type="molecule type" value="Genomic_DNA"/>
</dbReference>
<dbReference type="AlphaFoldDB" id="Q84MR6"/>
<dbReference type="Proteomes" id="UP000000763">
    <property type="component" value="Chromosome 3"/>
</dbReference>
<proteinExistence type="predicted"/>